<sequence>MKKEQIQTIEPLENLSYNSKASFKTHTIMTNQETQTQDTVPICIYEEEINRRVKKELDSLSRQLLEYNEKTFGSFMQEITKQLEERVNANNKLRNEIEQQKIKLQKAEKLLASLSINK</sequence>
<gene>
    <name evidence="2" type="ORF">Glove_357g54</name>
</gene>
<accession>A0A397HB13</accession>
<dbReference type="AlphaFoldDB" id="A0A397HB13"/>
<evidence type="ECO:0000313" key="2">
    <source>
        <dbReference type="EMBL" id="RHZ60177.1"/>
    </source>
</evidence>
<keyword evidence="3" id="KW-1185">Reference proteome</keyword>
<evidence type="ECO:0000313" key="3">
    <source>
        <dbReference type="Proteomes" id="UP000266861"/>
    </source>
</evidence>
<reference evidence="2 3" key="1">
    <citation type="submission" date="2018-08" db="EMBL/GenBank/DDBJ databases">
        <title>Genome and evolution of the arbuscular mycorrhizal fungus Diversispora epigaea (formerly Glomus versiforme) and its bacterial endosymbionts.</title>
        <authorList>
            <person name="Sun X."/>
            <person name="Fei Z."/>
            <person name="Harrison M."/>
        </authorList>
    </citation>
    <scope>NUCLEOTIDE SEQUENCE [LARGE SCALE GENOMIC DNA]</scope>
    <source>
        <strain evidence="2 3">IT104</strain>
    </source>
</reference>
<name>A0A397HB13_9GLOM</name>
<feature type="coiled-coil region" evidence="1">
    <location>
        <begin position="50"/>
        <end position="117"/>
    </location>
</feature>
<dbReference type="Proteomes" id="UP000266861">
    <property type="component" value="Unassembled WGS sequence"/>
</dbReference>
<organism evidence="2 3">
    <name type="scientific">Diversispora epigaea</name>
    <dbReference type="NCBI Taxonomy" id="1348612"/>
    <lineage>
        <taxon>Eukaryota</taxon>
        <taxon>Fungi</taxon>
        <taxon>Fungi incertae sedis</taxon>
        <taxon>Mucoromycota</taxon>
        <taxon>Glomeromycotina</taxon>
        <taxon>Glomeromycetes</taxon>
        <taxon>Diversisporales</taxon>
        <taxon>Diversisporaceae</taxon>
        <taxon>Diversispora</taxon>
    </lineage>
</organism>
<comment type="caution">
    <text evidence="2">The sequence shown here is derived from an EMBL/GenBank/DDBJ whole genome shotgun (WGS) entry which is preliminary data.</text>
</comment>
<evidence type="ECO:0000256" key="1">
    <source>
        <dbReference type="SAM" id="Coils"/>
    </source>
</evidence>
<protein>
    <submittedName>
        <fullName evidence="2">Uncharacterized protein</fullName>
    </submittedName>
</protein>
<dbReference type="EMBL" id="PQFF01000325">
    <property type="protein sequence ID" value="RHZ60177.1"/>
    <property type="molecule type" value="Genomic_DNA"/>
</dbReference>
<proteinExistence type="predicted"/>
<keyword evidence="1" id="KW-0175">Coiled coil</keyword>
<dbReference type="OrthoDB" id="2405299at2759"/>